<dbReference type="Pfam" id="PF20696">
    <property type="entry name" value="UbiD_C"/>
    <property type="match status" value="1"/>
</dbReference>
<keyword evidence="13" id="KW-1185">Reference proteome</keyword>
<evidence type="ECO:0000256" key="3">
    <source>
        <dbReference type="ARBA" id="ARBA00022797"/>
    </source>
</evidence>
<dbReference type="EC" id="4.1.1.61" evidence="5"/>
<dbReference type="Gene3D" id="3.40.1670.10">
    <property type="entry name" value="UbiD C-terminal domain-like"/>
    <property type="match status" value="1"/>
</dbReference>
<dbReference type="GO" id="GO:0009636">
    <property type="term" value="P:response to toxic substance"/>
    <property type="evidence" value="ECO:0007669"/>
    <property type="project" value="UniProtKB-KW"/>
</dbReference>
<evidence type="ECO:0000256" key="8">
    <source>
        <dbReference type="ARBA" id="ARBA00079372"/>
    </source>
</evidence>
<dbReference type="RefSeq" id="WP_156202976.1">
    <property type="nucleotide sequence ID" value="NZ_CP046457.1"/>
</dbReference>
<evidence type="ECO:0000313" key="12">
    <source>
        <dbReference type="EMBL" id="QGT99043.1"/>
    </source>
</evidence>
<comment type="catalytic activity">
    <reaction evidence="4">
        <text>4-hydroxybenzoate + H(+) = phenol + CO2</text>
        <dbReference type="Rhea" id="RHEA:10876"/>
        <dbReference type="ChEBI" id="CHEBI:15378"/>
        <dbReference type="ChEBI" id="CHEBI:15882"/>
        <dbReference type="ChEBI" id="CHEBI:16526"/>
        <dbReference type="ChEBI" id="CHEBI:17879"/>
        <dbReference type="EC" id="4.1.1.61"/>
    </reaction>
</comment>
<dbReference type="SUPFAM" id="SSF143968">
    <property type="entry name" value="UbiD C-terminal domain-like"/>
    <property type="match status" value="1"/>
</dbReference>
<dbReference type="InterPro" id="IPR002830">
    <property type="entry name" value="UbiD"/>
</dbReference>
<evidence type="ECO:0000259" key="10">
    <source>
        <dbReference type="Pfam" id="PF20695"/>
    </source>
</evidence>
<evidence type="ECO:0000259" key="11">
    <source>
        <dbReference type="Pfam" id="PF20696"/>
    </source>
</evidence>
<accession>A0A6I6D7G3</accession>
<evidence type="ECO:0000313" key="13">
    <source>
        <dbReference type="Proteomes" id="UP000426444"/>
    </source>
</evidence>
<dbReference type="NCBIfam" id="TIGR03701">
    <property type="entry name" value="mena_SCO4490"/>
    <property type="match status" value="1"/>
</dbReference>
<keyword evidence="3" id="KW-0058">Aromatic hydrocarbons catabolism</keyword>
<dbReference type="PANTHER" id="PTHR30108">
    <property type="entry name" value="3-OCTAPRENYL-4-HYDROXYBENZOATE CARBOXY-LYASE-RELATED"/>
    <property type="match status" value="1"/>
</dbReference>
<dbReference type="InterPro" id="IPR048304">
    <property type="entry name" value="UbiD_Rift_dom"/>
</dbReference>
<dbReference type="GO" id="GO:0018799">
    <property type="term" value="F:4-hydroxybenzoate decarboxylase activity"/>
    <property type="evidence" value="ECO:0007669"/>
    <property type="project" value="UniProtKB-EC"/>
</dbReference>
<evidence type="ECO:0000256" key="1">
    <source>
        <dbReference type="ARBA" id="ARBA00010021"/>
    </source>
</evidence>
<dbReference type="EMBL" id="CP046457">
    <property type="protein sequence ID" value="QGT99043.1"/>
    <property type="molecule type" value="Genomic_DNA"/>
</dbReference>
<dbReference type="GO" id="GO:0008694">
    <property type="term" value="F:4-hydroxy-3-polyprenylbenzoate decarboxylase activity"/>
    <property type="evidence" value="ECO:0007669"/>
    <property type="project" value="TreeGrafter"/>
</dbReference>
<dbReference type="Pfam" id="PF01977">
    <property type="entry name" value="UbiD"/>
    <property type="match status" value="1"/>
</dbReference>
<dbReference type="FunFam" id="3.40.1670.10:FF:000003">
    <property type="entry name" value="Phenolic acid decarboxylase"/>
    <property type="match status" value="1"/>
</dbReference>
<organism evidence="12 13">
    <name type="scientific">Candidatus Syntrophocurvum alkaliphilum</name>
    <dbReference type="NCBI Taxonomy" id="2293317"/>
    <lineage>
        <taxon>Bacteria</taxon>
        <taxon>Bacillati</taxon>
        <taxon>Bacillota</taxon>
        <taxon>Clostridia</taxon>
        <taxon>Eubacteriales</taxon>
        <taxon>Syntrophomonadaceae</taxon>
        <taxon>Candidatus Syntrophocurvum</taxon>
    </lineage>
</organism>
<dbReference type="PANTHER" id="PTHR30108:SF17">
    <property type="entry name" value="FERULIC ACID DECARBOXYLASE 1"/>
    <property type="match status" value="1"/>
</dbReference>
<evidence type="ECO:0000256" key="2">
    <source>
        <dbReference type="ARBA" id="ARBA00022575"/>
    </source>
</evidence>
<sequence>MAFKDLREFVEFLEKRGELIRVTEEVDPELEITEITDRVSKAYGPALLFENVKGSNFPLLINGFGSEERMALSLRVDSLDDIAQEIIDLLDIADNVPSSMLDKVKILPKLAQLASYIPKTIKTGPCQEVVDYEPALSKFPILKCWPEDAGKFITLPHIYTKNPTNGKRNAGMYRLQVFDDKTTGMHWHTHHDGAENYRMHCEMGKPTEVAVVLGGDPAITYAATAPLPKDIDELMFAGFLRKKPVELVKCKTIDMEVPADAEIVIEGYVDPEERRIEGPFGDHTGYYSLAGEYPVFHVTCITHRKEPIYPTTIVGQPPQEDCYMALATERIFLPLLKFQFPEIIDMHLPMEGVFHNCVFVSIKKTFPGHARKIMSSLWGMGQMMFAKFIIVVDEDVNVHNTSEVLWKVFNNVDPRRDTMIIDGPLDVLDHSAPRALLGSKMGIDATKKWKSEGHDREWPKDIVMSDDIKNLVDQKWSKYGID</sequence>
<reference evidence="13" key="1">
    <citation type="journal article" date="2019" name="Microbiology">
        <title>Complete Genome Sequence of an Uncultured Bacterium of the Candidate Phylum Bipolaricaulota.</title>
        <authorList>
            <person name="Kadnikov V.V."/>
            <person name="Mardanov A.V."/>
            <person name="Beletsky A.V."/>
            <person name="Frank Y.A."/>
            <person name="Karnachuk O.V."/>
            <person name="Ravin N.V."/>
        </authorList>
    </citation>
    <scope>NUCLEOTIDE SEQUENCE [LARGE SCALE GENOMIC DNA]</scope>
</reference>
<dbReference type="InterPro" id="IPR022390">
    <property type="entry name" value="HBDC"/>
</dbReference>
<feature type="domain" description="3-octaprenyl-4-hydroxybenzoate carboxy-lyase-like Rift-related" evidence="9">
    <location>
        <begin position="122"/>
        <end position="317"/>
    </location>
</feature>
<dbReference type="InterPro" id="IPR049381">
    <property type="entry name" value="UbiD-like_C"/>
</dbReference>
<dbReference type="NCBIfam" id="TIGR00148">
    <property type="entry name" value="UbiD family decarboxylase"/>
    <property type="match status" value="1"/>
</dbReference>
<dbReference type="AlphaFoldDB" id="A0A6I6D7G3"/>
<dbReference type="KEGG" id="salq:SYNTR_0450"/>
<evidence type="ECO:0000259" key="9">
    <source>
        <dbReference type="Pfam" id="PF01977"/>
    </source>
</evidence>
<dbReference type="Pfam" id="PF20695">
    <property type="entry name" value="UbiD_N"/>
    <property type="match status" value="1"/>
</dbReference>
<gene>
    <name evidence="12" type="ORF">SYNTR_0450</name>
</gene>
<dbReference type="SUPFAM" id="SSF50475">
    <property type="entry name" value="FMN-binding split barrel"/>
    <property type="match status" value="1"/>
</dbReference>
<dbReference type="Gene3D" id="1.20.5.570">
    <property type="entry name" value="Single helix bin"/>
    <property type="match status" value="1"/>
</dbReference>
<name>A0A6I6D7G3_9FIRM</name>
<evidence type="ECO:0000256" key="5">
    <source>
        <dbReference type="ARBA" id="ARBA00066414"/>
    </source>
</evidence>
<dbReference type="GO" id="GO:0005829">
    <property type="term" value="C:cytosol"/>
    <property type="evidence" value="ECO:0007669"/>
    <property type="project" value="TreeGrafter"/>
</dbReference>
<evidence type="ECO:0000256" key="6">
    <source>
        <dbReference type="ARBA" id="ARBA00072018"/>
    </source>
</evidence>
<dbReference type="InterPro" id="IPR049383">
    <property type="entry name" value="UbiD-like_N"/>
</dbReference>
<dbReference type="GO" id="GO:0006744">
    <property type="term" value="P:ubiquinone biosynthetic process"/>
    <property type="evidence" value="ECO:0007669"/>
    <property type="project" value="TreeGrafter"/>
</dbReference>
<comment type="similarity">
    <text evidence="1">Belongs to the UbiD family.</text>
</comment>
<keyword evidence="2" id="KW-0216">Detoxification</keyword>
<feature type="domain" description="3-octaprenyl-4-hydroxybenzoate carboxy-lyase-like C-terminal" evidence="11">
    <location>
        <begin position="322"/>
        <end position="445"/>
    </location>
</feature>
<dbReference type="Proteomes" id="UP000426444">
    <property type="component" value="Chromosome"/>
</dbReference>
<evidence type="ECO:0000256" key="4">
    <source>
        <dbReference type="ARBA" id="ARBA00052687"/>
    </source>
</evidence>
<protein>
    <recommendedName>
        <fullName evidence="6">Phenolic acid decarboxylase</fullName>
        <ecNumber evidence="5">4.1.1.61</ecNumber>
    </recommendedName>
    <alternativeName>
        <fullName evidence="7">4-hydroxybenzoate decarboxylase</fullName>
    </alternativeName>
    <alternativeName>
        <fullName evidence="8">Phenolic acid decarboxylase subunit C</fullName>
    </alternativeName>
</protein>
<proteinExistence type="inferred from homology"/>
<evidence type="ECO:0000256" key="7">
    <source>
        <dbReference type="ARBA" id="ARBA00078055"/>
    </source>
</evidence>
<feature type="domain" description="3-octaprenyl-4-hydroxybenzoate carboxy-lyase-like N-terminal" evidence="10">
    <location>
        <begin position="10"/>
        <end position="84"/>
    </location>
</feature>
<dbReference type="OrthoDB" id="9809841at2"/>